<sequence>MLHPANVAIARPIFTATQPVVEHGLCRTVAVCKRATTFDLSFIFSSLYRSRLSFPPLGVLPRRDSKLGVRKNLGWILCFMEWVLSTHISLMLISNNLWFLDARIQKWMVVRGLSVGLGYFAKFLAKLKWGKHIISRDRVIDSEWFIFKYFRYKFINVIIVRYKCDDYSYDCFMICVRNVFKYDFQFSMNSCISNSWLNPNLPSKF</sequence>
<organism evidence="1 2">
    <name type="scientific">Cucumis melo</name>
    <name type="common">Muskmelon</name>
    <dbReference type="NCBI Taxonomy" id="3656"/>
    <lineage>
        <taxon>Eukaryota</taxon>
        <taxon>Viridiplantae</taxon>
        <taxon>Streptophyta</taxon>
        <taxon>Embryophyta</taxon>
        <taxon>Tracheophyta</taxon>
        <taxon>Spermatophyta</taxon>
        <taxon>Magnoliopsida</taxon>
        <taxon>eudicotyledons</taxon>
        <taxon>Gunneridae</taxon>
        <taxon>Pentapetalae</taxon>
        <taxon>rosids</taxon>
        <taxon>fabids</taxon>
        <taxon>Cucurbitales</taxon>
        <taxon>Cucurbitaceae</taxon>
        <taxon>Benincaseae</taxon>
        <taxon>Cucumis</taxon>
    </lineage>
</organism>
<dbReference type="RefSeq" id="XP_050942817.1">
    <property type="nucleotide sequence ID" value="XM_051086860.1"/>
</dbReference>
<evidence type="ECO:0000313" key="2">
    <source>
        <dbReference type="RefSeq" id="XP_050942817.1"/>
    </source>
</evidence>
<dbReference type="Proteomes" id="UP001652600">
    <property type="component" value="Chromosome 6"/>
</dbReference>
<gene>
    <name evidence="2" type="primary">LOC127150075</name>
</gene>
<proteinExistence type="predicted"/>
<protein>
    <submittedName>
        <fullName evidence="2">Uncharacterized protein LOC127150075</fullName>
    </submittedName>
</protein>
<accession>A0ABM3KYF9</accession>
<dbReference type="GeneID" id="127150075"/>
<evidence type="ECO:0000313" key="1">
    <source>
        <dbReference type="Proteomes" id="UP001652600"/>
    </source>
</evidence>
<keyword evidence="1" id="KW-1185">Reference proteome</keyword>
<name>A0ABM3KYF9_CUCME</name>
<reference evidence="2" key="1">
    <citation type="submission" date="2025-08" db="UniProtKB">
        <authorList>
            <consortium name="RefSeq"/>
        </authorList>
    </citation>
    <scope>IDENTIFICATION</scope>
    <source>
        <tissue evidence="2">Stem</tissue>
    </source>
</reference>